<dbReference type="EC" id="3.5.2.5" evidence="5"/>
<dbReference type="InterPro" id="IPR006680">
    <property type="entry name" value="Amidohydro-rel"/>
</dbReference>
<dbReference type="InterPro" id="IPR050138">
    <property type="entry name" value="DHOase/Allantoinase_Hydrolase"/>
</dbReference>
<dbReference type="GO" id="GO:0004038">
    <property type="term" value="F:allantoinase activity"/>
    <property type="evidence" value="ECO:0007669"/>
    <property type="project" value="UniProtKB-EC"/>
</dbReference>
<dbReference type="PANTHER" id="PTHR43668">
    <property type="entry name" value="ALLANTOINASE"/>
    <property type="match status" value="1"/>
</dbReference>
<comment type="similarity">
    <text evidence="3">Belongs to the metallo-dependent hydrolases superfamily. Allantoinase family.</text>
</comment>
<comment type="cofactor">
    <cofactor evidence="1">
        <name>Zn(2+)</name>
        <dbReference type="ChEBI" id="CHEBI:29105"/>
    </cofactor>
</comment>
<accession>A0ABW0EXE8</accession>
<dbReference type="InterPro" id="IPR017593">
    <property type="entry name" value="Allantoinase"/>
</dbReference>
<dbReference type="Pfam" id="PF01979">
    <property type="entry name" value="Amidohydro_1"/>
    <property type="match status" value="1"/>
</dbReference>
<dbReference type="InterPro" id="IPR032466">
    <property type="entry name" value="Metal_Hydrolase"/>
</dbReference>
<dbReference type="SUPFAM" id="SSF51556">
    <property type="entry name" value="Metallo-dependent hydrolases"/>
    <property type="match status" value="1"/>
</dbReference>
<keyword evidence="7 10" id="KW-0378">Hydrolase</keyword>
<evidence type="ECO:0000256" key="3">
    <source>
        <dbReference type="ARBA" id="ARBA00010368"/>
    </source>
</evidence>
<dbReference type="Proteomes" id="UP001596157">
    <property type="component" value="Unassembled WGS sequence"/>
</dbReference>
<proteinExistence type="inferred from homology"/>
<keyword evidence="11" id="KW-1185">Reference proteome</keyword>
<evidence type="ECO:0000256" key="5">
    <source>
        <dbReference type="ARBA" id="ARBA00012863"/>
    </source>
</evidence>
<evidence type="ECO:0000256" key="4">
    <source>
        <dbReference type="ARBA" id="ARBA00011881"/>
    </source>
</evidence>
<reference evidence="11" key="1">
    <citation type="journal article" date="2019" name="Int. J. Syst. Evol. Microbiol.">
        <title>The Global Catalogue of Microorganisms (GCM) 10K type strain sequencing project: providing services to taxonomists for standard genome sequencing and annotation.</title>
        <authorList>
            <consortium name="The Broad Institute Genomics Platform"/>
            <consortium name="The Broad Institute Genome Sequencing Center for Infectious Disease"/>
            <person name="Wu L."/>
            <person name="Ma J."/>
        </authorList>
    </citation>
    <scope>NUCLEOTIDE SEQUENCE [LARGE SCALE GENOMIC DNA]</scope>
    <source>
        <strain evidence="11">CCUG 59778</strain>
    </source>
</reference>
<name>A0ABW0EXE8_9PSEU</name>
<gene>
    <name evidence="10" type="primary">allB</name>
    <name evidence="10" type="ORF">ACFPM7_27870</name>
</gene>
<evidence type="ECO:0000256" key="8">
    <source>
        <dbReference type="ARBA" id="ARBA00022833"/>
    </source>
</evidence>
<comment type="pathway">
    <text evidence="2">Nitrogen metabolism; (S)-allantoin degradation; allantoate from (S)-allantoin: step 1/1.</text>
</comment>
<dbReference type="SUPFAM" id="SSF51338">
    <property type="entry name" value="Composite domain of metallo-dependent hydrolases"/>
    <property type="match status" value="1"/>
</dbReference>
<feature type="domain" description="Amidohydrolase-related" evidence="9">
    <location>
        <begin position="48"/>
        <end position="419"/>
    </location>
</feature>
<evidence type="ECO:0000256" key="6">
    <source>
        <dbReference type="ARBA" id="ARBA00022723"/>
    </source>
</evidence>
<evidence type="ECO:0000313" key="10">
    <source>
        <dbReference type="EMBL" id="MFC5290884.1"/>
    </source>
</evidence>
<comment type="caution">
    <text evidence="10">The sequence shown here is derived from an EMBL/GenBank/DDBJ whole genome shotgun (WGS) entry which is preliminary data.</text>
</comment>
<dbReference type="InterPro" id="IPR011059">
    <property type="entry name" value="Metal-dep_hydrolase_composite"/>
</dbReference>
<dbReference type="NCBIfam" id="TIGR03178">
    <property type="entry name" value="allantoinase"/>
    <property type="match status" value="1"/>
</dbReference>
<dbReference type="EMBL" id="JBHSKF010000019">
    <property type="protein sequence ID" value="MFC5290884.1"/>
    <property type="molecule type" value="Genomic_DNA"/>
</dbReference>
<evidence type="ECO:0000313" key="11">
    <source>
        <dbReference type="Proteomes" id="UP001596157"/>
    </source>
</evidence>
<protein>
    <recommendedName>
        <fullName evidence="5">allantoinase</fullName>
        <ecNumber evidence="5">3.5.2.5</ecNumber>
    </recommendedName>
</protein>
<sequence>MFRARRCVTPYGERPAAVRVRDGRIAAVEAVTAEAGADTVVELADDEVLLPGLVDTHVHVNDPGRAEWEGFATATAAAAAGGVTTIVDMPLNSIPPTTDVRALEIKKAAARGKCAVDVGFWGGAVPGNAGDLPALHRAGVFGFKCFLLDSGVAEFGCLRPHELEEHLAVVAGFDGLMICHAEDGRRIGRARGRAYADFLASRPPDAEADAVELVIGAARRTGARAHIVHLSAGESLPLLADARASGVRITAETCPHYLAFTAADVPDGATAFKCCPPIRDAANRDALWRGLADGLIGAVVSDHSPCTSELKRLDTGDFGAAWGGIAGLQVGLPAVWTAARERGVPLADVVRWMASGPADLVGLRRKGRIAEGADADLVVFAPAEEFTVDAAELRHRNPVSAYDGARLRGVVREVWLRGEPVGDRPRGSLLERGKA</sequence>
<evidence type="ECO:0000256" key="1">
    <source>
        <dbReference type="ARBA" id="ARBA00001947"/>
    </source>
</evidence>
<keyword evidence="8" id="KW-0862">Zinc</keyword>
<dbReference type="PANTHER" id="PTHR43668:SF2">
    <property type="entry name" value="ALLANTOINASE"/>
    <property type="match status" value="1"/>
</dbReference>
<keyword evidence="6" id="KW-0479">Metal-binding</keyword>
<evidence type="ECO:0000256" key="2">
    <source>
        <dbReference type="ARBA" id="ARBA00004968"/>
    </source>
</evidence>
<dbReference type="Gene3D" id="3.20.20.140">
    <property type="entry name" value="Metal-dependent hydrolases"/>
    <property type="match status" value="1"/>
</dbReference>
<organism evidence="10 11">
    <name type="scientific">Actinokineospora guangxiensis</name>
    <dbReference type="NCBI Taxonomy" id="1490288"/>
    <lineage>
        <taxon>Bacteria</taxon>
        <taxon>Bacillati</taxon>
        <taxon>Actinomycetota</taxon>
        <taxon>Actinomycetes</taxon>
        <taxon>Pseudonocardiales</taxon>
        <taxon>Pseudonocardiaceae</taxon>
        <taxon>Actinokineospora</taxon>
    </lineage>
</organism>
<evidence type="ECO:0000256" key="7">
    <source>
        <dbReference type="ARBA" id="ARBA00022801"/>
    </source>
</evidence>
<dbReference type="RefSeq" id="WP_378250847.1">
    <property type="nucleotide sequence ID" value="NZ_JBHSKF010000019.1"/>
</dbReference>
<evidence type="ECO:0000259" key="9">
    <source>
        <dbReference type="Pfam" id="PF01979"/>
    </source>
</evidence>
<comment type="subunit">
    <text evidence="4">Homotetramer.</text>
</comment>